<comment type="similarity">
    <text evidence="2">Belongs to the MLO family.</text>
</comment>
<evidence type="ECO:0000256" key="4">
    <source>
        <dbReference type="ARBA" id="ARBA00022821"/>
    </source>
</evidence>
<evidence type="ECO:0000313" key="10">
    <source>
        <dbReference type="EMBL" id="KAG6518407.1"/>
    </source>
</evidence>
<organism evidence="10 11">
    <name type="scientific">Zingiber officinale</name>
    <name type="common">Ginger</name>
    <name type="synonym">Amomum zingiber</name>
    <dbReference type="NCBI Taxonomy" id="94328"/>
    <lineage>
        <taxon>Eukaryota</taxon>
        <taxon>Viridiplantae</taxon>
        <taxon>Streptophyta</taxon>
        <taxon>Embryophyta</taxon>
        <taxon>Tracheophyta</taxon>
        <taxon>Spermatophyta</taxon>
        <taxon>Magnoliopsida</taxon>
        <taxon>Liliopsida</taxon>
        <taxon>Zingiberales</taxon>
        <taxon>Zingiberaceae</taxon>
        <taxon>Zingiber</taxon>
    </lineage>
</organism>
<sequence length="231" mass="26214">MMILGFISLLLMFSQDQIVKICVPKAVADSMLPCRPDAESTVGNKRRLLALVLMESHLKHRILAASGSVVECPPEKEQLITTTGLHQLQILIFFLPVFHMVNSALIMVLGRAKIHRWKDWEKDTTSAEYAFTTGRLLEQASYYYLLSIPPMLRKYGFHLVLSGNRYYISDQVLDFLDLAIKHMLEVLACSHLSLATQNAFLNEFSHVVQILIASIEVSIDVIEINDEYVSF</sequence>
<accession>A0A8J5HAF3</accession>
<proteinExistence type="inferred from homology"/>
<feature type="signal peptide" evidence="9">
    <location>
        <begin position="1"/>
        <end position="16"/>
    </location>
</feature>
<protein>
    <submittedName>
        <fullName evidence="10">Uncharacterized protein</fullName>
    </submittedName>
</protein>
<keyword evidence="11" id="KW-1185">Reference proteome</keyword>
<comment type="caution">
    <text evidence="10">The sequence shown here is derived from an EMBL/GenBank/DDBJ whole genome shotgun (WGS) entry which is preliminary data.</text>
</comment>
<comment type="subcellular location">
    <subcellularLocation>
        <location evidence="1">Membrane</location>
        <topology evidence="1">Multi-pass membrane protein</topology>
    </subcellularLocation>
</comment>
<dbReference type="Pfam" id="PF03094">
    <property type="entry name" value="Mlo"/>
    <property type="match status" value="1"/>
</dbReference>
<keyword evidence="6 8" id="KW-0472">Membrane</keyword>
<dbReference type="GO" id="GO:0016020">
    <property type="term" value="C:membrane"/>
    <property type="evidence" value="ECO:0007669"/>
    <property type="project" value="UniProtKB-SubCell"/>
</dbReference>
<dbReference type="EMBL" id="JACMSC010000006">
    <property type="protein sequence ID" value="KAG6518407.1"/>
    <property type="molecule type" value="Genomic_DNA"/>
</dbReference>
<feature type="transmembrane region" description="Helical" evidence="8">
    <location>
        <begin position="88"/>
        <end position="109"/>
    </location>
</feature>
<evidence type="ECO:0000256" key="7">
    <source>
        <dbReference type="ARBA" id="ARBA00023265"/>
    </source>
</evidence>
<dbReference type="GO" id="GO:0006952">
    <property type="term" value="P:defense response"/>
    <property type="evidence" value="ECO:0007669"/>
    <property type="project" value="UniProtKB-KW"/>
</dbReference>
<keyword evidence="9" id="KW-0732">Signal</keyword>
<dbReference type="AlphaFoldDB" id="A0A8J5HAF3"/>
<evidence type="ECO:0000313" key="11">
    <source>
        <dbReference type="Proteomes" id="UP000734854"/>
    </source>
</evidence>
<keyword evidence="7" id="KW-0568">Pathogenesis-related protein</keyword>
<dbReference type="PANTHER" id="PTHR31942:SF131">
    <property type="entry name" value="OS05G0183566 PROTEIN"/>
    <property type="match status" value="1"/>
</dbReference>
<dbReference type="PANTHER" id="PTHR31942">
    <property type="entry name" value="MLO-LIKE PROTEIN 1"/>
    <property type="match status" value="1"/>
</dbReference>
<evidence type="ECO:0000256" key="8">
    <source>
        <dbReference type="SAM" id="Phobius"/>
    </source>
</evidence>
<dbReference type="InterPro" id="IPR004326">
    <property type="entry name" value="Mlo"/>
</dbReference>
<evidence type="ECO:0000256" key="1">
    <source>
        <dbReference type="ARBA" id="ARBA00004141"/>
    </source>
</evidence>
<keyword evidence="4" id="KW-0611">Plant defense</keyword>
<evidence type="ECO:0000256" key="2">
    <source>
        <dbReference type="ARBA" id="ARBA00006574"/>
    </source>
</evidence>
<reference evidence="10 11" key="1">
    <citation type="submission" date="2020-08" db="EMBL/GenBank/DDBJ databases">
        <title>Plant Genome Project.</title>
        <authorList>
            <person name="Zhang R.-G."/>
        </authorList>
    </citation>
    <scope>NUCLEOTIDE SEQUENCE [LARGE SCALE GENOMIC DNA]</scope>
    <source>
        <tissue evidence="10">Rhizome</tissue>
    </source>
</reference>
<evidence type="ECO:0000256" key="9">
    <source>
        <dbReference type="SAM" id="SignalP"/>
    </source>
</evidence>
<evidence type="ECO:0000256" key="5">
    <source>
        <dbReference type="ARBA" id="ARBA00022989"/>
    </source>
</evidence>
<evidence type="ECO:0000256" key="6">
    <source>
        <dbReference type="ARBA" id="ARBA00023136"/>
    </source>
</evidence>
<keyword evidence="5 8" id="KW-1133">Transmembrane helix</keyword>
<feature type="chain" id="PRO_5035272967" evidence="9">
    <location>
        <begin position="17"/>
        <end position="231"/>
    </location>
</feature>
<evidence type="ECO:0000256" key="3">
    <source>
        <dbReference type="ARBA" id="ARBA00022692"/>
    </source>
</evidence>
<gene>
    <name evidence="10" type="ORF">ZIOFF_021882</name>
</gene>
<keyword evidence="3 8" id="KW-0812">Transmembrane</keyword>
<dbReference type="Proteomes" id="UP000734854">
    <property type="component" value="Unassembled WGS sequence"/>
</dbReference>
<name>A0A8J5HAF3_ZINOF</name>